<name>A0ABM0MDU5_SACKO</name>
<sequence length="113" mass="12671">YAEMGSYYIFESLYMDAIPHTTLEGNTSCGIPGPETWHIIRPVDSSMPWPGVIFGIHILSMYYFCANQVLVQRALAAKNISHAKAGSILLGYLKMLPMFLMVYPGMISRILHT</sequence>
<evidence type="ECO:0000256" key="7">
    <source>
        <dbReference type="SAM" id="Phobius"/>
    </source>
</evidence>
<organism evidence="8 9">
    <name type="scientific">Saccoglossus kowalevskii</name>
    <name type="common">Acorn worm</name>
    <dbReference type="NCBI Taxonomy" id="10224"/>
    <lineage>
        <taxon>Eukaryota</taxon>
        <taxon>Metazoa</taxon>
        <taxon>Hemichordata</taxon>
        <taxon>Enteropneusta</taxon>
        <taxon>Harrimaniidae</taxon>
        <taxon>Saccoglossus</taxon>
    </lineage>
</organism>
<feature type="transmembrane region" description="Helical" evidence="7">
    <location>
        <begin position="86"/>
        <end position="107"/>
    </location>
</feature>
<evidence type="ECO:0000256" key="1">
    <source>
        <dbReference type="ARBA" id="ARBA00004141"/>
    </source>
</evidence>
<dbReference type="Proteomes" id="UP000694865">
    <property type="component" value="Unplaced"/>
</dbReference>
<feature type="non-terminal residue" evidence="9">
    <location>
        <position position="1"/>
    </location>
</feature>
<dbReference type="InterPro" id="IPR001734">
    <property type="entry name" value="Na/solute_symporter"/>
</dbReference>
<dbReference type="Pfam" id="PF00474">
    <property type="entry name" value="SSF"/>
    <property type="match status" value="1"/>
</dbReference>
<keyword evidence="4 7" id="KW-1133">Transmembrane helix</keyword>
<evidence type="ECO:0000313" key="9">
    <source>
        <dbReference type="RefSeq" id="XP_006818186.1"/>
    </source>
</evidence>
<feature type="non-terminal residue" evidence="9">
    <location>
        <position position="113"/>
    </location>
</feature>
<keyword evidence="8" id="KW-1185">Reference proteome</keyword>
<evidence type="ECO:0000256" key="6">
    <source>
        <dbReference type="RuleBase" id="RU362091"/>
    </source>
</evidence>
<evidence type="ECO:0000256" key="4">
    <source>
        <dbReference type="ARBA" id="ARBA00022989"/>
    </source>
</evidence>
<keyword evidence="3 7" id="KW-0812">Transmembrane</keyword>
<dbReference type="PANTHER" id="PTHR11819:SF195">
    <property type="entry name" value="SODIUM_GLUCOSE COTRANSPORTER 4"/>
    <property type="match status" value="1"/>
</dbReference>
<evidence type="ECO:0000256" key="5">
    <source>
        <dbReference type="ARBA" id="ARBA00023136"/>
    </source>
</evidence>
<accession>A0ABM0MDU5</accession>
<gene>
    <name evidence="9" type="primary">LOC102802823</name>
</gene>
<comment type="subcellular location">
    <subcellularLocation>
        <location evidence="1">Membrane</location>
        <topology evidence="1">Multi-pass membrane protein</topology>
    </subcellularLocation>
</comment>
<evidence type="ECO:0000256" key="3">
    <source>
        <dbReference type="ARBA" id="ARBA00022692"/>
    </source>
</evidence>
<feature type="transmembrane region" description="Helical" evidence="7">
    <location>
        <begin position="47"/>
        <end position="65"/>
    </location>
</feature>
<evidence type="ECO:0000256" key="2">
    <source>
        <dbReference type="ARBA" id="ARBA00006434"/>
    </source>
</evidence>
<protein>
    <submittedName>
        <fullName evidence="9">Sodium/glucose cotransporter 1-like</fullName>
    </submittedName>
</protein>
<comment type="similarity">
    <text evidence="2 6">Belongs to the sodium:solute symporter (SSF) (TC 2.A.21) family.</text>
</comment>
<dbReference type="GeneID" id="102802823"/>
<dbReference type="PANTHER" id="PTHR11819">
    <property type="entry name" value="SOLUTE CARRIER FAMILY 5"/>
    <property type="match status" value="1"/>
</dbReference>
<evidence type="ECO:0000313" key="8">
    <source>
        <dbReference type="Proteomes" id="UP000694865"/>
    </source>
</evidence>
<dbReference type="Gene3D" id="1.20.1730.10">
    <property type="entry name" value="Sodium/glucose cotransporter"/>
    <property type="match status" value="1"/>
</dbReference>
<dbReference type="InterPro" id="IPR038377">
    <property type="entry name" value="Na/Glc_symporter_sf"/>
</dbReference>
<reference evidence="9" key="1">
    <citation type="submission" date="2025-08" db="UniProtKB">
        <authorList>
            <consortium name="RefSeq"/>
        </authorList>
    </citation>
    <scope>IDENTIFICATION</scope>
    <source>
        <tissue evidence="9">Testes</tissue>
    </source>
</reference>
<keyword evidence="5 7" id="KW-0472">Membrane</keyword>
<proteinExistence type="inferred from homology"/>
<dbReference type="RefSeq" id="XP_006818186.1">
    <property type="nucleotide sequence ID" value="XM_006818123.1"/>
</dbReference>